<feature type="region of interest" description="Disordered" evidence="1">
    <location>
        <begin position="84"/>
        <end position="114"/>
    </location>
</feature>
<protein>
    <submittedName>
        <fullName evidence="3">Uncharacterized protein</fullName>
    </submittedName>
</protein>
<keyword evidence="2" id="KW-1133">Transmembrane helix</keyword>
<comment type="caution">
    <text evidence="3">The sequence shown here is derived from an EMBL/GenBank/DDBJ whole genome shotgun (WGS) entry which is preliminary data.</text>
</comment>
<sequence length="316" mass="35193">MENRNSKAANRVLSGTQVHTTGIFAVLSVSPVDGDDDFDVGGGDDSEDTATLSLNLGVHLFFFLLLLFDGLSFLEGRIGETTTSGLLSTSFSTSPGKRDGRHKQSTSEGVDKLKQENGSAEIIVGYDSRRSGRQVLLACQQRRRAIVRNQETAADDVGVGMKEGIGEVEGTNDASEAAAATKQPKAKLRGESVGVVTWKPRRRRRTKEKEEWRLIKRRSAGRVGAAVKMRRVGADKNREESKEEVCRQDYVIEKRNRDVIRRGTYTKGRAEDVRRRMESTPRSLERLRRPNIFMTAYVLAVKRIEKEARNAIPVAK</sequence>
<evidence type="ECO:0000256" key="2">
    <source>
        <dbReference type="SAM" id="Phobius"/>
    </source>
</evidence>
<evidence type="ECO:0000256" key="1">
    <source>
        <dbReference type="SAM" id="MobiDB-lite"/>
    </source>
</evidence>
<proteinExistence type="predicted"/>
<dbReference type="AlphaFoldDB" id="A0A8S1HA92"/>
<dbReference type="EMBL" id="CAJGYM010000022">
    <property type="protein sequence ID" value="CAD6191601.1"/>
    <property type="molecule type" value="Genomic_DNA"/>
</dbReference>
<reference evidence="3" key="1">
    <citation type="submission" date="2020-10" db="EMBL/GenBank/DDBJ databases">
        <authorList>
            <person name="Kikuchi T."/>
        </authorList>
    </citation>
    <scope>NUCLEOTIDE SEQUENCE</scope>
    <source>
        <strain evidence="3">NKZ352</strain>
    </source>
</reference>
<feature type="compositionally biased region" description="Low complexity" evidence="1">
    <location>
        <begin position="84"/>
        <end position="94"/>
    </location>
</feature>
<keyword evidence="4" id="KW-1185">Reference proteome</keyword>
<gene>
    <name evidence="3" type="ORF">CAUJ_LOCUS7520</name>
</gene>
<feature type="transmembrane region" description="Helical" evidence="2">
    <location>
        <begin position="50"/>
        <end position="68"/>
    </location>
</feature>
<keyword evidence="2" id="KW-0812">Transmembrane</keyword>
<keyword evidence="2" id="KW-0472">Membrane</keyword>
<evidence type="ECO:0000313" key="3">
    <source>
        <dbReference type="EMBL" id="CAD6191601.1"/>
    </source>
</evidence>
<accession>A0A8S1HA92</accession>
<evidence type="ECO:0000313" key="4">
    <source>
        <dbReference type="Proteomes" id="UP000835052"/>
    </source>
</evidence>
<dbReference type="Proteomes" id="UP000835052">
    <property type="component" value="Unassembled WGS sequence"/>
</dbReference>
<feature type="transmembrane region" description="Helical" evidence="2">
    <location>
        <begin position="12"/>
        <end position="30"/>
    </location>
</feature>
<organism evidence="3 4">
    <name type="scientific">Caenorhabditis auriculariae</name>
    <dbReference type="NCBI Taxonomy" id="2777116"/>
    <lineage>
        <taxon>Eukaryota</taxon>
        <taxon>Metazoa</taxon>
        <taxon>Ecdysozoa</taxon>
        <taxon>Nematoda</taxon>
        <taxon>Chromadorea</taxon>
        <taxon>Rhabditida</taxon>
        <taxon>Rhabditina</taxon>
        <taxon>Rhabditomorpha</taxon>
        <taxon>Rhabditoidea</taxon>
        <taxon>Rhabditidae</taxon>
        <taxon>Peloderinae</taxon>
        <taxon>Caenorhabditis</taxon>
    </lineage>
</organism>
<name>A0A8S1HA92_9PELO</name>